<feature type="region of interest" description="Disordered" evidence="1">
    <location>
        <begin position="20"/>
        <end position="43"/>
    </location>
</feature>
<organism evidence="2 3">
    <name type="scientific">Streptantibioticus silvisoli</name>
    <dbReference type="NCBI Taxonomy" id="2705255"/>
    <lineage>
        <taxon>Bacteria</taxon>
        <taxon>Bacillati</taxon>
        <taxon>Actinomycetota</taxon>
        <taxon>Actinomycetes</taxon>
        <taxon>Kitasatosporales</taxon>
        <taxon>Streptomycetaceae</taxon>
        <taxon>Streptantibioticus</taxon>
    </lineage>
</organism>
<name>A0ABT6W4U6_9ACTN</name>
<evidence type="ECO:0000313" key="2">
    <source>
        <dbReference type="EMBL" id="MDI5965746.1"/>
    </source>
</evidence>
<sequence length="65" mass="6953">MGSIVNTGVVYGGQHITNVTKATSGDESSSHTTAQGEMVQGDRYGHRVDVHYGDLPDIVVGEKHR</sequence>
<accession>A0ABT6W4U6</accession>
<keyword evidence="3" id="KW-1185">Reference proteome</keyword>
<protein>
    <submittedName>
        <fullName evidence="2">Uncharacterized protein</fullName>
    </submittedName>
</protein>
<dbReference type="EMBL" id="JAAGKO020000040">
    <property type="protein sequence ID" value="MDI5965746.1"/>
    <property type="molecule type" value="Genomic_DNA"/>
</dbReference>
<reference evidence="2 3" key="1">
    <citation type="submission" date="2023-05" db="EMBL/GenBank/DDBJ databases">
        <title>Streptantibioticus silvisoli sp. nov., acidotolerant actinomycetes 1 from pine litter.</title>
        <authorList>
            <person name="Swiecimska M."/>
            <person name="Golinska P."/>
            <person name="Sangal V."/>
            <person name="Wachnowicz B."/>
            <person name="Goodfellow M."/>
        </authorList>
    </citation>
    <scope>NUCLEOTIDE SEQUENCE [LARGE SCALE GENOMIC DNA]</scope>
    <source>
        <strain evidence="2 3">SL54</strain>
    </source>
</reference>
<comment type="caution">
    <text evidence="2">The sequence shown here is derived from an EMBL/GenBank/DDBJ whole genome shotgun (WGS) entry which is preliminary data.</text>
</comment>
<feature type="compositionally biased region" description="Polar residues" evidence="1">
    <location>
        <begin position="20"/>
        <end position="35"/>
    </location>
</feature>
<evidence type="ECO:0000313" key="3">
    <source>
        <dbReference type="Proteomes" id="UP001156398"/>
    </source>
</evidence>
<dbReference type="RefSeq" id="WP_271322094.1">
    <property type="nucleotide sequence ID" value="NZ_JAAGKO020000040.1"/>
</dbReference>
<evidence type="ECO:0000256" key="1">
    <source>
        <dbReference type="SAM" id="MobiDB-lite"/>
    </source>
</evidence>
<dbReference type="Proteomes" id="UP001156398">
    <property type="component" value="Unassembled WGS sequence"/>
</dbReference>
<gene>
    <name evidence="2" type="ORF">POF43_023970</name>
</gene>
<proteinExistence type="predicted"/>